<gene>
    <name evidence="7" type="primary">hcaD_1</name>
    <name evidence="7" type="ORF">KSF_035160</name>
</gene>
<comment type="caution">
    <text evidence="7">The sequence shown here is derived from an EMBL/GenBank/DDBJ whole genome shotgun (WGS) entry which is preliminary data.</text>
</comment>
<feature type="domain" description="Reductase C-terminal" evidence="6">
    <location>
        <begin position="345"/>
        <end position="414"/>
    </location>
</feature>
<dbReference type="RefSeq" id="WP_220204250.1">
    <property type="nucleotide sequence ID" value="NZ_BNJK01000001.1"/>
</dbReference>
<reference evidence="7" key="1">
    <citation type="submission" date="2020-10" db="EMBL/GenBank/DDBJ databases">
        <title>Taxonomic study of unclassified bacteria belonging to the class Ktedonobacteria.</title>
        <authorList>
            <person name="Yabe S."/>
            <person name="Wang C.M."/>
            <person name="Zheng Y."/>
            <person name="Sakai Y."/>
            <person name="Cavaletti L."/>
            <person name="Monciardini P."/>
            <person name="Donadio S."/>
        </authorList>
    </citation>
    <scope>NUCLEOTIDE SEQUENCE</scope>
    <source>
        <strain evidence="7">ID150040</strain>
    </source>
</reference>
<dbReference type="PRINTS" id="PR00368">
    <property type="entry name" value="FADPNR"/>
</dbReference>
<evidence type="ECO:0000313" key="8">
    <source>
        <dbReference type="Proteomes" id="UP000597444"/>
    </source>
</evidence>
<dbReference type="GO" id="GO:0016651">
    <property type="term" value="F:oxidoreductase activity, acting on NAD(P)H"/>
    <property type="evidence" value="ECO:0007669"/>
    <property type="project" value="TreeGrafter"/>
</dbReference>
<dbReference type="Proteomes" id="UP000597444">
    <property type="component" value="Unassembled WGS sequence"/>
</dbReference>
<dbReference type="PANTHER" id="PTHR43557">
    <property type="entry name" value="APOPTOSIS-INDUCING FACTOR 1"/>
    <property type="match status" value="1"/>
</dbReference>
<dbReference type="EMBL" id="BNJK01000001">
    <property type="protein sequence ID" value="GHO93468.1"/>
    <property type="molecule type" value="Genomic_DNA"/>
</dbReference>
<dbReference type="Gene3D" id="3.30.390.30">
    <property type="match status" value="1"/>
</dbReference>
<comment type="cofactor">
    <cofactor evidence="1">
        <name>FAD</name>
        <dbReference type="ChEBI" id="CHEBI:57692"/>
    </cofactor>
</comment>
<evidence type="ECO:0000259" key="5">
    <source>
        <dbReference type="Pfam" id="PF07992"/>
    </source>
</evidence>
<accession>A0A8J3IH05</accession>
<dbReference type="Pfam" id="PF14759">
    <property type="entry name" value="Reductase_C"/>
    <property type="match status" value="1"/>
</dbReference>
<proteinExistence type="predicted"/>
<protein>
    <submittedName>
        <fullName evidence="7">Pyridine nucleotide-disulfide oxidoreductase</fullName>
    </submittedName>
</protein>
<dbReference type="PANTHER" id="PTHR43557:SF2">
    <property type="entry name" value="RIESKE DOMAIN-CONTAINING PROTEIN-RELATED"/>
    <property type="match status" value="1"/>
</dbReference>
<dbReference type="SUPFAM" id="SSF55424">
    <property type="entry name" value="FAD/NAD-linked reductases, dimerisation (C-terminal) domain"/>
    <property type="match status" value="1"/>
</dbReference>
<dbReference type="InterPro" id="IPR016156">
    <property type="entry name" value="FAD/NAD-linked_Rdtase_dimer_sf"/>
</dbReference>
<dbReference type="InterPro" id="IPR023753">
    <property type="entry name" value="FAD/NAD-binding_dom"/>
</dbReference>
<evidence type="ECO:0000256" key="1">
    <source>
        <dbReference type="ARBA" id="ARBA00001974"/>
    </source>
</evidence>
<keyword evidence="2" id="KW-0285">Flavoprotein</keyword>
<keyword evidence="3" id="KW-0274">FAD</keyword>
<dbReference type="AlphaFoldDB" id="A0A8J3IH05"/>
<evidence type="ECO:0000256" key="2">
    <source>
        <dbReference type="ARBA" id="ARBA00022630"/>
    </source>
</evidence>
<dbReference type="Gene3D" id="3.50.50.60">
    <property type="entry name" value="FAD/NAD(P)-binding domain"/>
    <property type="match status" value="2"/>
</dbReference>
<organism evidence="7 8">
    <name type="scientific">Reticulibacter mediterranei</name>
    <dbReference type="NCBI Taxonomy" id="2778369"/>
    <lineage>
        <taxon>Bacteria</taxon>
        <taxon>Bacillati</taxon>
        <taxon>Chloroflexota</taxon>
        <taxon>Ktedonobacteria</taxon>
        <taxon>Ktedonobacterales</taxon>
        <taxon>Reticulibacteraceae</taxon>
        <taxon>Reticulibacter</taxon>
    </lineage>
</organism>
<evidence type="ECO:0000259" key="6">
    <source>
        <dbReference type="Pfam" id="PF14759"/>
    </source>
</evidence>
<keyword evidence="8" id="KW-1185">Reference proteome</keyword>
<dbReference type="PRINTS" id="PR00411">
    <property type="entry name" value="PNDRDTASEI"/>
</dbReference>
<sequence>MSSYETRSAFKDSGRIVIVGASLAGLRAAEALRAEGFTGHLTLIGDEPYLPYDRPPLSKAVLTGWIPAEHTGLPRFETLADVEWQLGIAATGLDLSAKQVRLADGHSVSFDRLLIATGTRARPWPNPSEAELEGVFTLRGRDDAKLLQQCLAAHPRRVLIIGGGFTGSEIASVCCELGLPVTLVERGTAPLVGALGGVIAERVARLQRRHGVDLRCQITVTSLEGDAQGQLRRAHLSDGSTIDTEVAVVALGAIRNTEWLRDSGLAAGTFGVGCDAGCRVFDINAIVTDDVFVAGDIARFPHPLYNYQFLALEHWGNAVEQARVAAHNMVCVPADRSPHVAVPAFWSSQFGVNIKSVGVPSAAEEVMITQGGLDDASFVAAYGKEGQLVAAVTFNHAKWVEFYQRLIEQAAPFPLSFPVADHSTPNSPVPAAFPDPRVPNHEATVVLTGHDPNERRVQWIPRHRQT</sequence>
<dbReference type="InterPro" id="IPR028202">
    <property type="entry name" value="Reductase_C"/>
</dbReference>
<feature type="domain" description="FAD/NAD(P)-binding" evidence="5">
    <location>
        <begin position="15"/>
        <end position="322"/>
    </location>
</feature>
<dbReference type="InterPro" id="IPR050446">
    <property type="entry name" value="FAD-oxidoreductase/Apoptosis"/>
</dbReference>
<evidence type="ECO:0000256" key="4">
    <source>
        <dbReference type="ARBA" id="ARBA00023002"/>
    </source>
</evidence>
<keyword evidence="4" id="KW-0560">Oxidoreductase</keyword>
<dbReference type="InterPro" id="IPR036188">
    <property type="entry name" value="FAD/NAD-bd_sf"/>
</dbReference>
<name>A0A8J3IH05_9CHLR</name>
<dbReference type="GO" id="GO:0005737">
    <property type="term" value="C:cytoplasm"/>
    <property type="evidence" value="ECO:0007669"/>
    <property type="project" value="TreeGrafter"/>
</dbReference>
<evidence type="ECO:0000256" key="3">
    <source>
        <dbReference type="ARBA" id="ARBA00022827"/>
    </source>
</evidence>
<evidence type="ECO:0000313" key="7">
    <source>
        <dbReference type="EMBL" id="GHO93468.1"/>
    </source>
</evidence>
<dbReference type="Pfam" id="PF07992">
    <property type="entry name" value="Pyr_redox_2"/>
    <property type="match status" value="1"/>
</dbReference>
<dbReference type="SUPFAM" id="SSF51905">
    <property type="entry name" value="FAD/NAD(P)-binding domain"/>
    <property type="match status" value="2"/>
</dbReference>